<protein>
    <submittedName>
        <fullName evidence="6">TetR/AcrR family transcriptional regulator</fullName>
    </submittedName>
</protein>
<organism evidence="6 7">
    <name type="scientific">Candidatus Thermofonsia Clade 1 bacterium</name>
    <dbReference type="NCBI Taxonomy" id="2364210"/>
    <lineage>
        <taxon>Bacteria</taxon>
        <taxon>Bacillati</taxon>
        <taxon>Chloroflexota</taxon>
        <taxon>Candidatus Thermofontia</taxon>
        <taxon>Candidatus Thermofonsia Clade 1</taxon>
    </lineage>
</organism>
<dbReference type="Pfam" id="PF00440">
    <property type="entry name" value="TetR_N"/>
    <property type="match status" value="1"/>
</dbReference>
<comment type="caution">
    <text evidence="6">The sequence shown here is derived from an EMBL/GenBank/DDBJ whole genome shotgun (WGS) entry which is preliminary data.</text>
</comment>
<gene>
    <name evidence="6" type="ORF">CUN51_01985</name>
</gene>
<proteinExistence type="predicted"/>
<evidence type="ECO:0000313" key="6">
    <source>
        <dbReference type="EMBL" id="PJF31734.1"/>
    </source>
</evidence>
<keyword evidence="3" id="KW-0804">Transcription</keyword>
<evidence type="ECO:0000256" key="3">
    <source>
        <dbReference type="ARBA" id="ARBA00023163"/>
    </source>
</evidence>
<dbReference type="InterPro" id="IPR001647">
    <property type="entry name" value="HTH_TetR"/>
</dbReference>
<dbReference type="SUPFAM" id="SSF46689">
    <property type="entry name" value="Homeodomain-like"/>
    <property type="match status" value="1"/>
</dbReference>
<name>A0A2M8P2H7_9CHLR</name>
<feature type="DNA-binding region" description="H-T-H motif" evidence="4">
    <location>
        <begin position="42"/>
        <end position="61"/>
    </location>
</feature>
<keyword evidence="2 4" id="KW-0238">DNA-binding</keyword>
<dbReference type="EMBL" id="PGTK01000002">
    <property type="protein sequence ID" value="PJF31734.1"/>
    <property type="molecule type" value="Genomic_DNA"/>
</dbReference>
<dbReference type="GO" id="GO:0003700">
    <property type="term" value="F:DNA-binding transcription factor activity"/>
    <property type="evidence" value="ECO:0007669"/>
    <property type="project" value="TreeGrafter"/>
</dbReference>
<keyword evidence="1" id="KW-0805">Transcription regulation</keyword>
<dbReference type="InterPro" id="IPR009057">
    <property type="entry name" value="Homeodomain-like_sf"/>
</dbReference>
<sequence>MADDPIWLQPTRPSRADALRNRELILETAQRLFAAHGVESVSMSAIAEAAEVGKGTLYRHFANKTDLCLALLDQQQRDLQERTLQRLRQNDDPEANLRWFLREALTFVWHNLPLLLVGAPEAHLMHTAAHAWWHQTVRGLLARLGVKQHLDYAADALYIMLEAHTVQFQRQRRACTLDELVAGIHALLEGFLNGR</sequence>
<evidence type="ECO:0000256" key="1">
    <source>
        <dbReference type="ARBA" id="ARBA00023015"/>
    </source>
</evidence>
<dbReference type="InterPro" id="IPR023772">
    <property type="entry name" value="DNA-bd_HTH_TetR-type_CS"/>
</dbReference>
<accession>A0A2M8P2H7</accession>
<dbReference type="Gene3D" id="1.10.357.10">
    <property type="entry name" value="Tetracycline Repressor, domain 2"/>
    <property type="match status" value="1"/>
</dbReference>
<dbReference type="PANTHER" id="PTHR30055">
    <property type="entry name" value="HTH-TYPE TRANSCRIPTIONAL REGULATOR RUTR"/>
    <property type="match status" value="1"/>
</dbReference>
<dbReference type="Proteomes" id="UP000228921">
    <property type="component" value="Unassembled WGS sequence"/>
</dbReference>
<dbReference type="PANTHER" id="PTHR30055:SF234">
    <property type="entry name" value="HTH-TYPE TRANSCRIPTIONAL REGULATOR BETI"/>
    <property type="match status" value="1"/>
</dbReference>
<dbReference type="GO" id="GO:0000976">
    <property type="term" value="F:transcription cis-regulatory region binding"/>
    <property type="evidence" value="ECO:0007669"/>
    <property type="project" value="TreeGrafter"/>
</dbReference>
<evidence type="ECO:0000313" key="7">
    <source>
        <dbReference type="Proteomes" id="UP000228921"/>
    </source>
</evidence>
<dbReference type="PRINTS" id="PR00455">
    <property type="entry name" value="HTHTETR"/>
</dbReference>
<feature type="domain" description="HTH tetR-type" evidence="5">
    <location>
        <begin position="19"/>
        <end position="79"/>
    </location>
</feature>
<evidence type="ECO:0000256" key="2">
    <source>
        <dbReference type="ARBA" id="ARBA00023125"/>
    </source>
</evidence>
<reference evidence="6 7" key="1">
    <citation type="submission" date="2017-11" db="EMBL/GenBank/DDBJ databases">
        <title>Evolution of Phototrophy in the Chloroflexi Phylum Driven by Horizontal Gene Transfer.</title>
        <authorList>
            <person name="Ward L.M."/>
            <person name="Hemp J."/>
            <person name="Shih P.M."/>
            <person name="Mcglynn S.E."/>
            <person name="Fischer W."/>
        </authorList>
    </citation>
    <scope>NUCLEOTIDE SEQUENCE [LARGE SCALE GENOMIC DNA]</scope>
    <source>
        <strain evidence="6">CP2_2F</strain>
    </source>
</reference>
<evidence type="ECO:0000256" key="4">
    <source>
        <dbReference type="PROSITE-ProRule" id="PRU00335"/>
    </source>
</evidence>
<dbReference type="InterPro" id="IPR050109">
    <property type="entry name" value="HTH-type_TetR-like_transc_reg"/>
</dbReference>
<dbReference type="PROSITE" id="PS50977">
    <property type="entry name" value="HTH_TETR_2"/>
    <property type="match status" value="1"/>
</dbReference>
<evidence type="ECO:0000259" key="5">
    <source>
        <dbReference type="PROSITE" id="PS50977"/>
    </source>
</evidence>
<dbReference type="AlphaFoldDB" id="A0A2M8P2H7"/>
<dbReference type="PROSITE" id="PS01081">
    <property type="entry name" value="HTH_TETR_1"/>
    <property type="match status" value="1"/>
</dbReference>